<feature type="domain" description="HD" evidence="3">
    <location>
        <begin position="160"/>
        <end position="280"/>
    </location>
</feature>
<organism evidence="4 5">
    <name type="scientific">Andreesenia angusta</name>
    <dbReference type="NCBI Taxonomy" id="39480"/>
    <lineage>
        <taxon>Bacteria</taxon>
        <taxon>Bacillati</taxon>
        <taxon>Bacillota</taxon>
        <taxon>Tissierellia</taxon>
        <taxon>Tissierellales</taxon>
        <taxon>Gottschalkiaceae</taxon>
        <taxon>Andreesenia</taxon>
    </lineage>
</organism>
<feature type="domain" description="OB" evidence="2">
    <location>
        <begin position="30"/>
        <end position="87"/>
    </location>
</feature>
<dbReference type="SUPFAM" id="SSF50249">
    <property type="entry name" value="Nucleic acid-binding proteins"/>
    <property type="match status" value="1"/>
</dbReference>
<dbReference type="AlphaFoldDB" id="A0A1S1VAY6"/>
<evidence type="ECO:0000256" key="1">
    <source>
        <dbReference type="ARBA" id="ARBA00022801"/>
    </source>
</evidence>
<dbReference type="InterPro" id="IPR012340">
    <property type="entry name" value="NA-bd_OB-fold"/>
</dbReference>
<dbReference type="STRING" id="39480.EUAN_07830"/>
<dbReference type="OrthoDB" id="9778453at2"/>
<evidence type="ECO:0000313" key="4">
    <source>
        <dbReference type="EMBL" id="OHW62999.1"/>
    </source>
</evidence>
<protein>
    <submittedName>
        <fullName evidence="4">3'-5' exoribonuclease YhaM</fullName>
        <ecNumber evidence="4">3.1.-.-</ecNumber>
    </submittedName>
</protein>
<dbReference type="RefSeq" id="WP_071061887.1">
    <property type="nucleotide sequence ID" value="NZ_MKIE01000002.1"/>
</dbReference>
<proteinExistence type="predicted"/>
<dbReference type="Proteomes" id="UP000180254">
    <property type="component" value="Unassembled WGS sequence"/>
</dbReference>
<evidence type="ECO:0000259" key="2">
    <source>
        <dbReference type="Pfam" id="PF01336"/>
    </source>
</evidence>
<dbReference type="EMBL" id="MKIE01000002">
    <property type="protein sequence ID" value="OHW62999.1"/>
    <property type="molecule type" value="Genomic_DNA"/>
</dbReference>
<sequence>MEVKKISELEVEDRIDGFFVIKSFEKKTAASGREYYDLDLLDDTGIINAKIWEIEKGEDISEGDFVKVRGEVISWKDVKQMKIFKARKVVESDDVKIEDYVQSAPIEAIKMYSEIMEYTEAMSSEDIKKLVETILLEKKDKLMYYPAAKGNHHAIRSGLLYHMLRMLRAGAKLLEVYDGMNSDLVYAGVILHDLAKIEEMEANELGIVSDYTKEGKLLGHIIQGIKEIDRVARENGIDGEISLVIQHMILSHHYYPEHGSPRYPMIPEGELLHYLDIIDARIYDMQKALSEVKEGEFTSRVWTLDNRQLYKVNKD</sequence>
<name>A0A1S1VAY6_9FIRM</name>
<evidence type="ECO:0000259" key="3">
    <source>
        <dbReference type="Pfam" id="PF01966"/>
    </source>
</evidence>
<dbReference type="SUPFAM" id="SSF109604">
    <property type="entry name" value="HD-domain/PDEase-like"/>
    <property type="match status" value="1"/>
</dbReference>
<dbReference type="Gene3D" id="2.40.50.140">
    <property type="entry name" value="Nucleic acid-binding proteins"/>
    <property type="match status" value="1"/>
</dbReference>
<dbReference type="Pfam" id="PF01336">
    <property type="entry name" value="tRNA_anti-codon"/>
    <property type="match status" value="1"/>
</dbReference>
<keyword evidence="1 4" id="KW-0378">Hydrolase</keyword>
<dbReference type="PANTHER" id="PTHR37294">
    <property type="entry name" value="3'-5' EXORIBONUCLEASE YHAM"/>
    <property type="match status" value="1"/>
</dbReference>
<dbReference type="InterPro" id="IPR004365">
    <property type="entry name" value="NA-bd_OB_tRNA"/>
</dbReference>
<gene>
    <name evidence="4" type="primary">yhaM</name>
    <name evidence="4" type="ORF">EUAN_07830</name>
</gene>
<dbReference type="InterPro" id="IPR006674">
    <property type="entry name" value="HD_domain"/>
</dbReference>
<dbReference type="GO" id="GO:0016787">
    <property type="term" value="F:hydrolase activity"/>
    <property type="evidence" value="ECO:0007669"/>
    <property type="project" value="UniProtKB-KW"/>
</dbReference>
<comment type="caution">
    <text evidence="4">The sequence shown here is derived from an EMBL/GenBank/DDBJ whole genome shotgun (WGS) entry which is preliminary data.</text>
</comment>
<keyword evidence="5" id="KW-1185">Reference proteome</keyword>
<dbReference type="Pfam" id="PF01966">
    <property type="entry name" value="HD"/>
    <property type="match status" value="1"/>
</dbReference>
<evidence type="ECO:0000313" key="5">
    <source>
        <dbReference type="Proteomes" id="UP000180254"/>
    </source>
</evidence>
<dbReference type="GO" id="GO:0031125">
    <property type="term" value="P:rRNA 3'-end processing"/>
    <property type="evidence" value="ECO:0007669"/>
    <property type="project" value="TreeGrafter"/>
</dbReference>
<reference evidence="4 5" key="1">
    <citation type="submission" date="2016-09" db="EMBL/GenBank/DDBJ databases">
        <title>Genome sequence of Eubacterium angustum.</title>
        <authorList>
            <person name="Poehlein A."/>
            <person name="Daniel R."/>
        </authorList>
    </citation>
    <scope>NUCLEOTIDE SEQUENCE [LARGE SCALE GENOMIC DNA]</scope>
    <source>
        <strain evidence="4 5">DSM 1989</strain>
    </source>
</reference>
<dbReference type="InterPro" id="IPR050798">
    <property type="entry name" value="YhaM_exoribonuc/phosphodiest"/>
</dbReference>
<dbReference type="CDD" id="cd04492">
    <property type="entry name" value="YhaM_OBF_like"/>
    <property type="match status" value="1"/>
</dbReference>
<dbReference type="Gene3D" id="1.10.3210.10">
    <property type="entry name" value="Hypothetical protein af1432"/>
    <property type="match status" value="1"/>
</dbReference>
<accession>A0A1S1VAY6</accession>
<dbReference type="PANTHER" id="PTHR37294:SF1">
    <property type="entry name" value="3'-5' EXORIBONUCLEASE YHAM"/>
    <property type="match status" value="1"/>
</dbReference>
<dbReference type="GO" id="GO:0003676">
    <property type="term" value="F:nucleic acid binding"/>
    <property type="evidence" value="ECO:0007669"/>
    <property type="project" value="InterPro"/>
</dbReference>
<dbReference type="EC" id="3.1.-.-" evidence="4"/>